<accession>A0AAV5VD01</accession>
<evidence type="ECO:0000259" key="2">
    <source>
        <dbReference type="PROSITE" id="PS00125"/>
    </source>
</evidence>
<dbReference type="Proteomes" id="UP001432322">
    <property type="component" value="Unassembled WGS sequence"/>
</dbReference>
<dbReference type="EC" id="3.1.3.16" evidence="1"/>
<comment type="similarity">
    <text evidence="1">Belongs to the PPP phosphatase family.</text>
</comment>
<dbReference type="InterPro" id="IPR029052">
    <property type="entry name" value="Metallo-depent_PP-like"/>
</dbReference>
<dbReference type="CDD" id="cd00144">
    <property type="entry name" value="MPP_PPP_family"/>
    <property type="match status" value="1"/>
</dbReference>
<comment type="caution">
    <text evidence="3">The sequence shown here is derived from an EMBL/GenBank/DDBJ whole genome shotgun (WGS) entry which is preliminary data.</text>
</comment>
<dbReference type="InterPro" id="IPR004843">
    <property type="entry name" value="Calcineurin-like_PHP"/>
</dbReference>
<dbReference type="PANTHER" id="PTHR11668">
    <property type="entry name" value="SERINE/THREONINE PROTEIN PHOSPHATASE"/>
    <property type="match status" value="1"/>
</dbReference>
<dbReference type="PRINTS" id="PR00114">
    <property type="entry name" value="STPHPHTASE"/>
</dbReference>
<dbReference type="GO" id="GO:0005737">
    <property type="term" value="C:cytoplasm"/>
    <property type="evidence" value="ECO:0007669"/>
    <property type="project" value="TreeGrafter"/>
</dbReference>
<reference evidence="3" key="1">
    <citation type="submission" date="2023-10" db="EMBL/GenBank/DDBJ databases">
        <title>Genome assembly of Pristionchus species.</title>
        <authorList>
            <person name="Yoshida K."/>
            <person name="Sommer R.J."/>
        </authorList>
    </citation>
    <scope>NUCLEOTIDE SEQUENCE</scope>
    <source>
        <strain evidence="3">RS5133</strain>
    </source>
</reference>
<dbReference type="InterPro" id="IPR050341">
    <property type="entry name" value="PP1_catalytic_subunit"/>
</dbReference>
<keyword evidence="4" id="KW-1185">Reference proteome</keyword>
<name>A0AAV5VD01_9BILA</name>
<comment type="catalytic activity">
    <reaction evidence="1">
        <text>O-phospho-L-threonyl-[protein] + H2O = L-threonyl-[protein] + phosphate</text>
        <dbReference type="Rhea" id="RHEA:47004"/>
        <dbReference type="Rhea" id="RHEA-COMP:11060"/>
        <dbReference type="Rhea" id="RHEA-COMP:11605"/>
        <dbReference type="ChEBI" id="CHEBI:15377"/>
        <dbReference type="ChEBI" id="CHEBI:30013"/>
        <dbReference type="ChEBI" id="CHEBI:43474"/>
        <dbReference type="ChEBI" id="CHEBI:61977"/>
        <dbReference type="EC" id="3.1.3.16"/>
    </reaction>
</comment>
<dbReference type="InterPro" id="IPR006186">
    <property type="entry name" value="Ser/Thr-sp_prot-phosphatase"/>
</dbReference>
<dbReference type="AlphaFoldDB" id="A0AAV5VD01"/>
<feature type="domain" description="Serine/threonine specific protein phosphatases" evidence="2">
    <location>
        <begin position="41"/>
        <end position="46"/>
    </location>
</feature>
<dbReference type="GO" id="GO:0005634">
    <property type="term" value="C:nucleus"/>
    <property type="evidence" value="ECO:0007669"/>
    <property type="project" value="TreeGrafter"/>
</dbReference>
<dbReference type="PANTHER" id="PTHR11668:SF491">
    <property type="entry name" value="SERINE_THREONINE-PROTEIN PHOSPHATASE"/>
    <property type="match status" value="1"/>
</dbReference>
<feature type="non-terminal residue" evidence="3">
    <location>
        <position position="175"/>
    </location>
</feature>
<dbReference type="Pfam" id="PF00149">
    <property type="entry name" value="Metallophos"/>
    <property type="match status" value="1"/>
</dbReference>
<proteinExistence type="inferred from homology"/>
<dbReference type="EMBL" id="BTSY01000003">
    <property type="protein sequence ID" value="GMT17314.1"/>
    <property type="molecule type" value="Genomic_DNA"/>
</dbReference>
<evidence type="ECO:0000256" key="1">
    <source>
        <dbReference type="RuleBase" id="RU004273"/>
    </source>
</evidence>
<dbReference type="SUPFAM" id="SSF56300">
    <property type="entry name" value="Metallo-dependent phosphatases"/>
    <property type="match status" value="1"/>
</dbReference>
<protein>
    <recommendedName>
        <fullName evidence="1">Serine/threonine-protein phosphatase</fullName>
        <ecNumber evidence="1">3.1.3.16</ecNumber>
    </recommendedName>
</protein>
<keyword evidence="1" id="KW-0378">Hydrolase</keyword>
<evidence type="ECO:0000313" key="4">
    <source>
        <dbReference type="Proteomes" id="UP001432322"/>
    </source>
</evidence>
<evidence type="ECO:0000313" key="3">
    <source>
        <dbReference type="EMBL" id="GMT17314.1"/>
    </source>
</evidence>
<dbReference type="Gene3D" id="3.60.21.10">
    <property type="match status" value="1"/>
</dbReference>
<sequence length="175" mass="19856">GFSNQRYVFLGDYVDRGKQSTEVVMLLFLLKINFPRQFLLLRGNHESISINKTYGFKDEIIRRFNKDDGEAAYNMFNECFPYMPICALIGKKVLCMHGGISPKLTSLQDILAIPKPLADPTTSELACDLMWSDPMIGLTGYQPNRTRGLSKHFGEDSLERVMAKLGIHLIVRGHQ</sequence>
<feature type="non-terminal residue" evidence="3">
    <location>
        <position position="1"/>
    </location>
</feature>
<gene>
    <name evidence="3" type="ORF">PFISCL1PPCAC_8611</name>
</gene>
<dbReference type="PROSITE" id="PS00125">
    <property type="entry name" value="SER_THR_PHOSPHATASE"/>
    <property type="match status" value="1"/>
</dbReference>
<organism evidence="3 4">
    <name type="scientific">Pristionchus fissidentatus</name>
    <dbReference type="NCBI Taxonomy" id="1538716"/>
    <lineage>
        <taxon>Eukaryota</taxon>
        <taxon>Metazoa</taxon>
        <taxon>Ecdysozoa</taxon>
        <taxon>Nematoda</taxon>
        <taxon>Chromadorea</taxon>
        <taxon>Rhabditida</taxon>
        <taxon>Rhabditina</taxon>
        <taxon>Diplogasteromorpha</taxon>
        <taxon>Diplogasteroidea</taxon>
        <taxon>Neodiplogasteridae</taxon>
        <taxon>Pristionchus</taxon>
    </lineage>
</organism>
<dbReference type="SMART" id="SM00156">
    <property type="entry name" value="PP2Ac"/>
    <property type="match status" value="1"/>
</dbReference>
<dbReference type="GO" id="GO:0004722">
    <property type="term" value="F:protein serine/threonine phosphatase activity"/>
    <property type="evidence" value="ECO:0007669"/>
    <property type="project" value="UniProtKB-EC"/>
</dbReference>